<evidence type="ECO:0008006" key="3">
    <source>
        <dbReference type="Google" id="ProtNLM"/>
    </source>
</evidence>
<dbReference type="EMBL" id="SMLW01000446">
    <property type="protein sequence ID" value="MTI24715.1"/>
    <property type="molecule type" value="Genomic_DNA"/>
</dbReference>
<evidence type="ECO:0000313" key="2">
    <source>
        <dbReference type="Proteomes" id="UP000798808"/>
    </source>
</evidence>
<dbReference type="InterPro" id="IPR010282">
    <property type="entry name" value="Uncharacterised_HutD/Ves"/>
</dbReference>
<evidence type="ECO:0000313" key="1">
    <source>
        <dbReference type="EMBL" id="MTI24715.1"/>
    </source>
</evidence>
<comment type="caution">
    <text evidence="1">The sequence shown here is derived from an EMBL/GenBank/DDBJ whole genome shotgun (WGS) entry which is preliminary data.</text>
</comment>
<organism evidence="1 2">
    <name type="scientific">Fulvivirga kasyanovii</name>
    <dbReference type="NCBI Taxonomy" id="396812"/>
    <lineage>
        <taxon>Bacteria</taxon>
        <taxon>Pseudomonadati</taxon>
        <taxon>Bacteroidota</taxon>
        <taxon>Cytophagia</taxon>
        <taxon>Cytophagales</taxon>
        <taxon>Fulvivirgaceae</taxon>
        <taxon>Fulvivirga</taxon>
    </lineage>
</organism>
<dbReference type="SUPFAM" id="SSF51182">
    <property type="entry name" value="RmlC-like cupins"/>
    <property type="match status" value="1"/>
</dbReference>
<sequence length="193" mass="21019">MNIQVSGPSEFTTTSWAGGTTTELMIYPQASSYKALDFDFRLSIATVNLEKSVFTSLPGIFRTLMVLDGSLKLVHEGHHTAQLKKFESDHFMGNWITTSFGQATDFNLMTTQGTQGTVTGLRLAPETYVELQEPANSKIIICYVLRGALEVEGAPSTVEAGALLSLSNFEINDKMPAIKALNDTEVVVVHIQG</sequence>
<dbReference type="PANTHER" id="PTHR37943:SF1">
    <property type="entry name" value="PROTEIN VES"/>
    <property type="match status" value="1"/>
</dbReference>
<accession>A0ABW9RLA2</accession>
<protein>
    <recommendedName>
        <fullName evidence="3">HutD family protein</fullName>
    </recommendedName>
</protein>
<dbReference type="InterPro" id="IPR014710">
    <property type="entry name" value="RmlC-like_jellyroll"/>
</dbReference>
<keyword evidence="2" id="KW-1185">Reference proteome</keyword>
<dbReference type="Proteomes" id="UP000798808">
    <property type="component" value="Unassembled WGS sequence"/>
</dbReference>
<gene>
    <name evidence="1" type="ORF">E1163_07140</name>
</gene>
<dbReference type="PANTHER" id="PTHR37943">
    <property type="entry name" value="PROTEIN VES"/>
    <property type="match status" value="1"/>
</dbReference>
<dbReference type="RefSeq" id="WP_155170756.1">
    <property type="nucleotide sequence ID" value="NZ_BAAAFL010000017.1"/>
</dbReference>
<proteinExistence type="predicted"/>
<name>A0ABW9RLA2_9BACT</name>
<dbReference type="InterPro" id="IPR011051">
    <property type="entry name" value="RmlC_Cupin_sf"/>
</dbReference>
<dbReference type="Gene3D" id="2.60.120.10">
    <property type="entry name" value="Jelly Rolls"/>
    <property type="match status" value="1"/>
</dbReference>
<reference evidence="1 2" key="1">
    <citation type="submission" date="2019-02" db="EMBL/GenBank/DDBJ databases">
        <authorList>
            <person name="Goldberg S.R."/>
            <person name="Haltli B.A."/>
            <person name="Correa H."/>
            <person name="Russell K.G."/>
        </authorList>
    </citation>
    <scope>NUCLEOTIDE SEQUENCE [LARGE SCALE GENOMIC DNA]</scope>
    <source>
        <strain evidence="1 2">JCM 16186</strain>
    </source>
</reference>
<dbReference type="Pfam" id="PF05962">
    <property type="entry name" value="HutD"/>
    <property type="match status" value="1"/>
</dbReference>